<comment type="caution">
    <text evidence="2">The sequence shown here is derived from an EMBL/GenBank/DDBJ whole genome shotgun (WGS) entry which is preliminary data.</text>
</comment>
<name>A0A0V1L1J5_9BILA</name>
<dbReference type="EMBL" id="JYDW01000179">
    <property type="protein sequence ID" value="KRZ52910.1"/>
    <property type="molecule type" value="Genomic_DNA"/>
</dbReference>
<proteinExistence type="predicted"/>
<sequence length="80" mass="8713">MDFSEQNGFHSFVSLIGADEMVTLTPVKLVISAPSIQTRTTTTTTTNVGRDDSQIDRPRKIGDPVQYTANIIQSTINCPA</sequence>
<evidence type="ECO:0000256" key="1">
    <source>
        <dbReference type="SAM" id="MobiDB-lite"/>
    </source>
</evidence>
<keyword evidence="3" id="KW-1185">Reference proteome</keyword>
<organism evidence="2 3">
    <name type="scientific">Trichinella nativa</name>
    <dbReference type="NCBI Taxonomy" id="6335"/>
    <lineage>
        <taxon>Eukaryota</taxon>
        <taxon>Metazoa</taxon>
        <taxon>Ecdysozoa</taxon>
        <taxon>Nematoda</taxon>
        <taxon>Enoplea</taxon>
        <taxon>Dorylaimia</taxon>
        <taxon>Trichinellida</taxon>
        <taxon>Trichinellidae</taxon>
        <taxon>Trichinella</taxon>
    </lineage>
</organism>
<dbReference type="Proteomes" id="UP000054721">
    <property type="component" value="Unassembled WGS sequence"/>
</dbReference>
<feature type="compositionally biased region" description="Basic and acidic residues" evidence="1">
    <location>
        <begin position="49"/>
        <end position="60"/>
    </location>
</feature>
<feature type="region of interest" description="Disordered" evidence="1">
    <location>
        <begin position="41"/>
        <end position="60"/>
    </location>
</feature>
<protein>
    <submittedName>
        <fullName evidence="2">Uncharacterized protein</fullName>
    </submittedName>
</protein>
<dbReference type="AlphaFoldDB" id="A0A0V1L1J5"/>
<gene>
    <name evidence="2" type="ORF">T02_412</name>
</gene>
<reference evidence="2 3" key="1">
    <citation type="submission" date="2015-05" db="EMBL/GenBank/DDBJ databases">
        <title>Evolution of Trichinella species and genotypes.</title>
        <authorList>
            <person name="Korhonen P.K."/>
            <person name="Edoardo P."/>
            <person name="Giuseppe L.R."/>
            <person name="Gasser R.B."/>
        </authorList>
    </citation>
    <scope>NUCLEOTIDE SEQUENCE [LARGE SCALE GENOMIC DNA]</scope>
    <source>
        <strain evidence="2">ISS10</strain>
    </source>
</reference>
<evidence type="ECO:0000313" key="2">
    <source>
        <dbReference type="EMBL" id="KRZ52910.1"/>
    </source>
</evidence>
<accession>A0A0V1L1J5</accession>
<evidence type="ECO:0000313" key="3">
    <source>
        <dbReference type="Proteomes" id="UP000054721"/>
    </source>
</evidence>